<reference evidence="3 4" key="1">
    <citation type="submission" date="2023-08" db="EMBL/GenBank/DDBJ databases">
        <title>Pseudoalteromonas haloplanktis LL1 genome.</title>
        <authorList>
            <person name="Wu S."/>
        </authorList>
    </citation>
    <scope>NUCLEOTIDE SEQUENCE [LARGE SCALE GENOMIC DNA]</scope>
    <source>
        <strain evidence="3 4">LL1</strain>
    </source>
</reference>
<dbReference type="EC" id="2.4.-.-" evidence="3"/>
<evidence type="ECO:0000313" key="4">
    <source>
        <dbReference type="Proteomes" id="UP001226574"/>
    </source>
</evidence>
<accession>A0ABU1BI85</accession>
<comment type="caution">
    <text evidence="3">The sequence shown here is derived from an EMBL/GenBank/DDBJ whole genome shotgun (WGS) entry which is preliminary data.</text>
</comment>
<proteinExistence type="predicted"/>
<keyword evidence="1 3" id="KW-0808">Transferase</keyword>
<dbReference type="Proteomes" id="UP001226574">
    <property type="component" value="Unassembled WGS sequence"/>
</dbReference>
<dbReference type="InterPro" id="IPR001296">
    <property type="entry name" value="Glyco_trans_1"/>
</dbReference>
<dbReference type="Gene3D" id="3.40.50.2000">
    <property type="entry name" value="Glycogen Phosphorylase B"/>
    <property type="match status" value="2"/>
</dbReference>
<protein>
    <submittedName>
        <fullName evidence="3">Glycosyltransferase</fullName>
        <ecNumber evidence="3">2.4.-.-</ecNumber>
    </submittedName>
</protein>
<sequence>MKVLFNASNVVKGGAIQAAVNFILSTIKNESEVKWFYILSKEVECELEQLNVYIINFIVINKSPSKDKGERNKITQYEEIVAPNVVFTLFGPAYVKFKSHHISGFANGWVTHSTLQTFLNTYQNNYLKIFQSILKYIFYAYHIRKADAWIFETETARTGFIKRLAVPRSRTYVVPNTCIDFGGDFEKQEAVFVNGVELHYKSNLFLALAANYPHKNISTLLKAVSYLVKEGDFCNFKLILTLEETDYNREFKDYIIDNELNEYIINIGKVNIAELPSLYSVVRCSILPSFIETFSAIYPESFSTSTPIITTNANFAKEICQNAAIYIDPKDPVNIAKAMREIVNNRELFLCLTNNGKKQFDKINSPSTKFQQYLSVIFDELV</sequence>
<dbReference type="GO" id="GO:0016757">
    <property type="term" value="F:glycosyltransferase activity"/>
    <property type="evidence" value="ECO:0007669"/>
    <property type="project" value="UniProtKB-KW"/>
</dbReference>
<dbReference type="PANTHER" id="PTHR46401:SF2">
    <property type="entry name" value="GLYCOSYLTRANSFERASE WBBK-RELATED"/>
    <property type="match status" value="1"/>
</dbReference>
<evidence type="ECO:0000256" key="1">
    <source>
        <dbReference type="ARBA" id="ARBA00022679"/>
    </source>
</evidence>
<keyword evidence="3" id="KW-0328">Glycosyltransferase</keyword>
<name>A0ABU1BI85_PSEHA</name>
<dbReference type="SUPFAM" id="SSF53756">
    <property type="entry name" value="UDP-Glycosyltransferase/glycogen phosphorylase"/>
    <property type="match status" value="1"/>
</dbReference>
<feature type="domain" description="Glycosyl transferase family 1" evidence="2">
    <location>
        <begin position="201"/>
        <end position="358"/>
    </location>
</feature>
<dbReference type="EMBL" id="JAVIFY010000028">
    <property type="protein sequence ID" value="MDQ9094040.1"/>
    <property type="molecule type" value="Genomic_DNA"/>
</dbReference>
<evidence type="ECO:0000313" key="3">
    <source>
        <dbReference type="EMBL" id="MDQ9094040.1"/>
    </source>
</evidence>
<organism evidence="3 4">
    <name type="scientific">Pseudoalteromonas haloplanktis</name>
    <name type="common">Alteromonas haloplanktis</name>
    <dbReference type="NCBI Taxonomy" id="228"/>
    <lineage>
        <taxon>Bacteria</taxon>
        <taxon>Pseudomonadati</taxon>
        <taxon>Pseudomonadota</taxon>
        <taxon>Gammaproteobacteria</taxon>
        <taxon>Alteromonadales</taxon>
        <taxon>Pseudoalteromonadaceae</taxon>
        <taxon>Pseudoalteromonas</taxon>
    </lineage>
</organism>
<dbReference type="PANTHER" id="PTHR46401">
    <property type="entry name" value="GLYCOSYLTRANSFERASE WBBK-RELATED"/>
    <property type="match status" value="1"/>
</dbReference>
<dbReference type="Pfam" id="PF00534">
    <property type="entry name" value="Glycos_transf_1"/>
    <property type="match status" value="1"/>
</dbReference>
<keyword evidence="4" id="KW-1185">Reference proteome</keyword>
<dbReference type="RefSeq" id="WP_309039807.1">
    <property type="nucleotide sequence ID" value="NZ_JAVIFY010000028.1"/>
</dbReference>
<gene>
    <name evidence="3" type="ORF">RC083_20980</name>
</gene>
<evidence type="ECO:0000259" key="2">
    <source>
        <dbReference type="Pfam" id="PF00534"/>
    </source>
</evidence>